<dbReference type="AlphaFoldDB" id="A0A2H5EU98"/>
<dbReference type="RefSeq" id="WP_101750914.1">
    <property type="nucleotide sequence ID" value="NZ_CP025430.1"/>
</dbReference>
<keyword evidence="2" id="KW-1185">Reference proteome</keyword>
<proteinExistence type="predicted"/>
<gene>
    <name evidence="1" type="ORF">CX676_00725</name>
</gene>
<evidence type="ECO:0000313" key="2">
    <source>
        <dbReference type="Proteomes" id="UP000234530"/>
    </source>
</evidence>
<dbReference type="OrthoDB" id="7432757at2"/>
<protein>
    <recommendedName>
        <fullName evidence="3">Thermostable hemolysin</fullName>
    </recommendedName>
</protein>
<sequence>MQVEFLTWRDAGWQAAASLIETHFARAHGAAITLSAVRLAVAMSRSGAILGAAGMRDAAQGFFSQVYLDQPIAALLSERSGLQVLPETILEIVSMACPRPMATLPLIEAITAEGRRQGRSWGLFTATGSLMRLLRHAGVPLMQLCPARPERLAGAASWGRYYDSEPWVCAVHEGAERLRFMPRPAAVPTGVQLA</sequence>
<evidence type="ECO:0008006" key="3">
    <source>
        <dbReference type="Google" id="ProtNLM"/>
    </source>
</evidence>
<dbReference type="EMBL" id="CP025430">
    <property type="protein sequence ID" value="AUH62870.1"/>
    <property type="molecule type" value="Genomic_DNA"/>
</dbReference>
<reference evidence="1 2" key="1">
    <citation type="journal article" date="2013" name="Antonie Van Leeuwenhoek">
        <title>Paracoccus zhejiangensis sp. nov., isolated from activated sludge in wastewater-treatment system.</title>
        <authorList>
            <person name="Wu Z.G."/>
            <person name="Zhang D.F."/>
            <person name="Liu Y.L."/>
            <person name="Wang F."/>
            <person name="Jiang X."/>
            <person name="Li C."/>
            <person name="Li S.P."/>
            <person name="Hong Q."/>
            <person name="Li W.J."/>
        </authorList>
    </citation>
    <scope>NUCLEOTIDE SEQUENCE [LARGE SCALE GENOMIC DNA]</scope>
    <source>
        <strain evidence="1 2">J6</strain>
    </source>
</reference>
<organism evidence="1 2">
    <name type="scientific">Paracoccus zhejiangensis</name>
    <dbReference type="NCBI Taxonomy" id="1077935"/>
    <lineage>
        <taxon>Bacteria</taxon>
        <taxon>Pseudomonadati</taxon>
        <taxon>Pseudomonadota</taxon>
        <taxon>Alphaproteobacteria</taxon>
        <taxon>Rhodobacterales</taxon>
        <taxon>Paracoccaceae</taxon>
        <taxon>Paracoccus</taxon>
    </lineage>
</organism>
<dbReference type="KEGG" id="pzh:CX676_00725"/>
<accession>A0A2H5EU98</accession>
<evidence type="ECO:0000313" key="1">
    <source>
        <dbReference type="EMBL" id="AUH62870.1"/>
    </source>
</evidence>
<dbReference type="InterPro" id="IPR022050">
    <property type="entry name" value="T_hemolysin"/>
</dbReference>
<dbReference type="Proteomes" id="UP000234530">
    <property type="component" value="Chromosome"/>
</dbReference>
<name>A0A2H5EU98_9RHOB</name>
<dbReference type="Pfam" id="PF12261">
    <property type="entry name" value="T_hemolysin"/>
    <property type="match status" value="1"/>
</dbReference>